<dbReference type="GO" id="GO:0001671">
    <property type="term" value="F:ATPase activator activity"/>
    <property type="evidence" value="ECO:0007669"/>
    <property type="project" value="TreeGrafter"/>
</dbReference>
<protein>
    <recommendedName>
        <fullName evidence="3">Diphthamide biosynthesis protein 4</fullName>
    </recommendedName>
</protein>
<sequence>MSVLSYYEVLNIPETASSDEIKQSFQRLILVHHPDKAIANKTSFDDSIHRILEAWEVLRSSEKRKAYDAQLRAARLKQDGVINAEVDLDDMDYDEASRAYSTPCRCSGRYVITEEDLEGGADTTGCDNCSLRVRVLYVVDEEGG</sequence>
<dbReference type="PROSITE" id="PS51074">
    <property type="entry name" value="DPH_MB"/>
    <property type="match status" value="1"/>
</dbReference>
<dbReference type="Proteomes" id="UP000268093">
    <property type="component" value="Unassembled WGS sequence"/>
</dbReference>
<dbReference type="Gene3D" id="3.10.660.10">
    <property type="entry name" value="DPH Zinc finger"/>
    <property type="match status" value="1"/>
</dbReference>
<gene>
    <name evidence="9" type="ORF">BC936DRAFT_147666</name>
</gene>
<evidence type="ECO:0000256" key="3">
    <source>
        <dbReference type="ARBA" id="ARBA00021797"/>
    </source>
</evidence>
<evidence type="ECO:0000256" key="5">
    <source>
        <dbReference type="ARBA" id="ARBA00022833"/>
    </source>
</evidence>
<dbReference type="SMART" id="SM00271">
    <property type="entry name" value="DnaJ"/>
    <property type="match status" value="1"/>
</dbReference>
<dbReference type="OrthoDB" id="445556at2759"/>
<evidence type="ECO:0000256" key="2">
    <source>
        <dbReference type="ARBA" id="ARBA00006169"/>
    </source>
</evidence>
<dbReference type="UniPathway" id="UPA00559"/>
<feature type="domain" description="J" evidence="7">
    <location>
        <begin position="5"/>
        <end position="71"/>
    </location>
</feature>
<keyword evidence="4" id="KW-0479">Metal-binding</keyword>
<keyword evidence="9" id="KW-0346">Stress response</keyword>
<dbReference type="PRINTS" id="PR00625">
    <property type="entry name" value="JDOMAIN"/>
</dbReference>
<accession>A0A433D4T6</accession>
<dbReference type="SUPFAM" id="SSF144217">
    <property type="entry name" value="CSL zinc finger"/>
    <property type="match status" value="1"/>
</dbReference>
<dbReference type="AlphaFoldDB" id="A0A433D4T6"/>
<keyword evidence="10" id="KW-1185">Reference proteome</keyword>
<evidence type="ECO:0000256" key="1">
    <source>
        <dbReference type="ARBA" id="ARBA00003474"/>
    </source>
</evidence>
<comment type="caution">
    <text evidence="9">The sequence shown here is derived from an EMBL/GenBank/DDBJ whole genome shotgun (WGS) entry which is preliminary data.</text>
</comment>
<evidence type="ECO:0000313" key="10">
    <source>
        <dbReference type="Proteomes" id="UP000268093"/>
    </source>
</evidence>
<dbReference type="EMBL" id="RBNI01006699">
    <property type="protein sequence ID" value="RUP45849.1"/>
    <property type="molecule type" value="Genomic_DNA"/>
</dbReference>
<evidence type="ECO:0000259" key="8">
    <source>
        <dbReference type="PROSITE" id="PS51074"/>
    </source>
</evidence>
<feature type="domain" description="DPH-type MB" evidence="8">
    <location>
        <begin position="82"/>
        <end position="138"/>
    </location>
</feature>
<dbReference type="InterPro" id="IPR036671">
    <property type="entry name" value="DPH_MB_sf"/>
</dbReference>
<dbReference type="CDD" id="cd06257">
    <property type="entry name" value="DnaJ"/>
    <property type="match status" value="1"/>
</dbReference>
<dbReference type="PROSITE" id="PS50076">
    <property type="entry name" value="DNAJ_2"/>
    <property type="match status" value="1"/>
</dbReference>
<name>A0A433D4T6_9FUNG</name>
<comment type="function">
    <text evidence="1">Required for the first step of diphthamide biosynthesis, the transfer of 3-amino-3-carboxypropyl from S-adenosyl-L-methionine to a histidine residue. Diphthamide is a post-translational modification of histidine which occurs in elongation factor 2.</text>
</comment>
<proteinExistence type="inferred from homology"/>
<dbReference type="Pfam" id="PF05207">
    <property type="entry name" value="Zn_ribbon_CSL"/>
    <property type="match status" value="1"/>
</dbReference>
<dbReference type="GO" id="GO:0008198">
    <property type="term" value="F:ferrous iron binding"/>
    <property type="evidence" value="ECO:0007669"/>
    <property type="project" value="TreeGrafter"/>
</dbReference>
<organism evidence="9 10">
    <name type="scientific">Jimgerdemannia flammicorona</name>
    <dbReference type="NCBI Taxonomy" id="994334"/>
    <lineage>
        <taxon>Eukaryota</taxon>
        <taxon>Fungi</taxon>
        <taxon>Fungi incertae sedis</taxon>
        <taxon>Mucoromycota</taxon>
        <taxon>Mucoromycotina</taxon>
        <taxon>Endogonomycetes</taxon>
        <taxon>Endogonales</taxon>
        <taxon>Endogonaceae</taxon>
        <taxon>Jimgerdemannia</taxon>
    </lineage>
</organism>
<keyword evidence="6" id="KW-0408">Iron</keyword>
<dbReference type="InterPro" id="IPR036869">
    <property type="entry name" value="J_dom_sf"/>
</dbReference>
<dbReference type="SUPFAM" id="SSF46565">
    <property type="entry name" value="Chaperone J-domain"/>
    <property type="match status" value="1"/>
</dbReference>
<evidence type="ECO:0000256" key="6">
    <source>
        <dbReference type="ARBA" id="ARBA00023004"/>
    </source>
</evidence>
<evidence type="ECO:0000259" key="7">
    <source>
        <dbReference type="PROSITE" id="PS50076"/>
    </source>
</evidence>
<reference evidence="9 10" key="1">
    <citation type="journal article" date="2018" name="New Phytol.">
        <title>Phylogenomics of Endogonaceae and evolution of mycorrhizas within Mucoromycota.</title>
        <authorList>
            <person name="Chang Y."/>
            <person name="Desiro A."/>
            <person name="Na H."/>
            <person name="Sandor L."/>
            <person name="Lipzen A."/>
            <person name="Clum A."/>
            <person name="Barry K."/>
            <person name="Grigoriev I.V."/>
            <person name="Martin F.M."/>
            <person name="Stajich J.E."/>
            <person name="Smith M.E."/>
            <person name="Bonito G."/>
            <person name="Spatafora J.W."/>
        </authorList>
    </citation>
    <scope>NUCLEOTIDE SEQUENCE [LARGE SCALE GENOMIC DNA]</scope>
    <source>
        <strain evidence="9 10">GMNB39</strain>
    </source>
</reference>
<dbReference type="Gene3D" id="1.10.287.110">
    <property type="entry name" value="DnaJ domain"/>
    <property type="match status" value="1"/>
</dbReference>
<dbReference type="PANTHER" id="PTHR45255:SF1">
    <property type="entry name" value="DNAJ HOMOLOG SUBFAMILY C MEMBER 24"/>
    <property type="match status" value="1"/>
</dbReference>
<dbReference type="InterPro" id="IPR007872">
    <property type="entry name" value="DPH_MB_dom"/>
</dbReference>
<dbReference type="InterPro" id="IPR001623">
    <property type="entry name" value="DnaJ_domain"/>
</dbReference>
<keyword evidence="5" id="KW-0862">Zinc</keyword>
<comment type="similarity">
    <text evidence="2">Belongs to the DPH4 family.</text>
</comment>
<dbReference type="PANTHER" id="PTHR45255">
    <property type="entry name" value="DNAJ HOMOLOG SUBFAMILY C MEMBER 24"/>
    <property type="match status" value="1"/>
</dbReference>
<evidence type="ECO:0000313" key="9">
    <source>
        <dbReference type="EMBL" id="RUP45849.1"/>
    </source>
</evidence>
<evidence type="ECO:0000256" key="4">
    <source>
        <dbReference type="ARBA" id="ARBA00022723"/>
    </source>
</evidence>
<dbReference type="GO" id="GO:0017183">
    <property type="term" value="P:protein histidyl modification to diphthamide"/>
    <property type="evidence" value="ECO:0007669"/>
    <property type="project" value="UniProtKB-UniPathway"/>
</dbReference>
<dbReference type="Pfam" id="PF00226">
    <property type="entry name" value="DnaJ"/>
    <property type="match status" value="1"/>
</dbReference>